<proteinExistence type="inferred from homology"/>
<dbReference type="InterPro" id="IPR035371">
    <property type="entry name" value="Nrap_D6"/>
</dbReference>
<comment type="caution">
    <text evidence="12">The sequence shown here is derived from an EMBL/GenBank/DDBJ whole genome shotgun (WGS) entry which is preliminary data.</text>
</comment>
<dbReference type="EMBL" id="JBHFFA010000006">
    <property type="protein sequence ID" value="KAL2621529.1"/>
    <property type="molecule type" value="Genomic_DNA"/>
</dbReference>
<dbReference type="PANTHER" id="PTHR17972:SF0">
    <property type="entry name" value="NUCLEOLAR PROTEIN 6"/>
    <property type="match status" value="1"/>
</dbReference>
<comment type="similarity">
    <text evidence="2 5">Belongs to the NRAP family.</text>
</comment>
<evidence type="ECO:0000256" key="5">
    <source>
        <dbReference type="RuleBase" id="RU364032"/>
    </source>
</evidence>
<dbReference type="InterPro" id="IPR035082">
    <property type="entry name" value="Nrap_D1"/>
</dbReference>
<dbReference type="InterPro" id="IPR035368">
    <property type="entry name" value="Nrap_D3"/>
</dbReference>
<evidence type="ECO:0008006" key="14">
    <source>
        <dbReference type="Google" id="ProtNLM"/>
    </source>
</evidence>
<keyword evidence="13" id="KW-1185">Reference proteome</keyword>
<feature type="domain" description="Nrap protein" evidence="11">
    <location>
        <begin position="913"/>
        <end position="1048"/>
    </location>
</feature>
<comment type="subcellular location">
    <subcellularLocation>
        <location evidence="1 5">Nucleus</location>
        <location evidence="1 5">Nucleolus</location>
    </subcellularLocation>
</comment>
<feature type="domain" description="Nrap protein" evidence="6">
    <location>
        <begin position="94"/>
        <end position="225"/>
    </location>
</feature>
<feature type="domain" description="Nrap protein" evidence="7">
    <location>
        <begin position="230"/>
        <end position="374"/>
    </location>
</feature>
<name>A0ABD1Y828_9MARC</name>
<evidence type="ECO:0000256" key="2">
    <source>
        <dbReference type="ARBA" id="ARBA00006674"/>
    </source>
</evidence>
<evidence type="ECO:0000259" key="7">
    <source>
        <dbReference type="Pfam" id="PF17403"/>
    </source>
</evidence>
<keyword evidence="3 5" id="KW-0694">RNA-binding</keyword>
<feature type="domain" description="Nrap protein" evidence="9">
    <location>
        <begin position="553"/>
        <end position="746"/>
    </location>
</feature>
<evidence type="ECO:0000313" key="12">
    <source>
        <dbReference type="EMBL" id="KAL2621529.1"/>
    </source>
</evidence>
<dbReference type="InterPro" id="IPR005554">
    <property type="entry name" value="NOL6/Upt22"/>
</dbReference>
<feature type="domain" description="Nrap protein" evidence="10">
    <location>
        <begin position="749"/>
        <end position="910"/>
    </location>
</feature>
<dbReference type="PANTHER" id="PTHR17972">
    <property type="entry name" value="NUCLEOLAR RNA-ASSOCIATED PROTEIN"/>
    <property type="match status" value="1"/>
</dbReference>
<evidence type="ECO:0000259" key="9">
    <source>
        <dbReference type="Pfam" id="PF17405"/>
    </source>
</evidence>
<evidence type="ECO:0000256" key="1">
    <source>
        <dbReference type="ARBA" id="ARBA00004604"/>
    </source>
</evidence>
<dbReference type="Proteomes" id="UP001605036">
    <property type="component" value="Unassembled WGS sequence"/>
</dbReference>
<evidence type="ECO:0000256" key="3">
    <source>
        <dbReference type="ARBA" id="ARBA00022884"/>
    </source>
</evidence>
<reference evidence="12 13" key="1">
    <citation type="submission" date="2024-09" db="EMBL/GenBank/DDBJ databases">
        <title>Chromosome-scale assembly of Riccia fluitans.</title>
        <authorList>
            <person name="Paukszto L."/>
            <person name="Sawicki J."/>
            <person name="Karawczyk K."/>
            <person name="Piernik-Szablinska J."/>
            <person name="Szczecinska M."/>
            <person name="Mazdziarz M."/>
        </authorList>
    </citation>
    <scope>NUCLEOTIDE SEQUENCE [LARGE SCALE GENOMIC DNA]</scope>
    <source>
        <strain evidence="12">Rf_01</strain>
        <tissue evidence="12">Aerial parts of the thallus</tissue>
    </source>
</reference>
<dbReference type="Pfam" id="PF17406">
    <property type="entry name" value="Nrap_D5"/>
    <property type="match status" value="1"/>
</dbReference>
<dbReference type="GO" id="GO:0003723">
    <property type="term" value="F:RNA binding"/>
    <property type="evidence" value="ECO:0007669"/>
    <property type="project" value="UniProtKB-KW"/>
</dbReference>
<dbReference type="Gene3D" id="1.10.1410.10">
    <property type="match status" value="1"/>
</dbReference>
<dbReference type="Pfam" id="PF17403">
    <property type="entry name" value="Nrap_D2"/>
    <property type="match status" value="1"/>
</dbReference>
<protein>
    <recommendedName>
        <fullName evidence="14">Nucleolar protein 6</fullName>
    </recommendedName>
</protein>
<dbReference type="Pfam" id="PF17407">
    <property type="entry name" value="Nrap_D6"/>
    <property type="match status" value="1"/>
</dbReference>
<organism evidence="12 13">
    <name type="scientific">Riccia fluitans</name>
    <dbReference type="NCBI Taxonomy" id="41844"/>
    <lineage>
        <taxon>Eukaryota</taxon>
        <taxon>Viridiplantae</taxon>
        <taxon>Streptophyta</taxon>
        <taxon>Embryophyta</taxon>
        <taxon>Marchantiophyta</taxon>
        <taxon>Marchantiopsida</taxon>
        <taxon>Marchantiidae</taxon>
        <taxon>Marchantiales</taxon>
        <taxon>Ricciaceae</taxon>
        <taxon>Riccia</taxon>
    </lineage>
</organism>
<dbReference type="Pfam" id="PF03813">
    <property type="entry name" value="Nrap"/>
    <property type="match status" value="1"/>
</dbReference>
<evidence type="ECO:0000259" key="6">
    <source>
        <dbReference type="Pfam" id="PF03813"/>
    </source>
</evidence>
<evidence type="ECO:0000259" key="11">
    <source>
        <dbReference type="Pfam" id="PF17407"/>
    </source>
</evidence>
<evidence type="ECO:0000313" key="13">
    <source>
        <dbReference type="Proteomes" id="UP001605036"/>
    </source>
</evidence>
<accession>A0ABD1Y828</accession>
<keyword evidence="4 5" id="KW-0539">Nucleus</keyword>
<dbReference type="InterPro" id="IPR035367">
    <property type="entry name" value="Nrap_D2"/>
</dbReference>
<evidence type="ECO:0000259" key="8">
    <source>
        <dbReference type="Pfam" id="PF17404"/>
    </source>
</evidence>
<evidence type="ECO:0000259" key="10">
    <source>
        <dbReference type="Pfam" id="PF17406"/>
    </source>
</evidence>
<dbReference type="AlphaFoldDB" id="A0ABD1Y828"/>
<dbReference type="Pfam" id="PF17405">
    <property type="entry name" value="Nrap_D4"/>
    <property type="match status" value="1"/>
</dbReference>
<dbReference type="Pfam" id="PF17404">
    <property type="entry name" value="Nrap_D3"/>
    <property type="match status" value="1"/>
</dbReference>
<dbReference type="GO" id="GO:0005730">
    <property type="term" value="C:nucleolus"/>
    <property type="evidence" value="ECO:0007669"/>
    <property type="project" value="UniProtKB-SubCell"/>
</dbReference>
<sequence>MGETSLAAAKVDELLREVRVDYTRTKLVEAAVSDLQQFLLGLSDVEISPSLAGNFVYDLGVSEEKCGFRFQKPDAVEVTGSFLTQSVTKPVQNVDLAVRIPKACFHEKDFLNYRYHAKRTIYLCAIERVLSRRGRYQKIEWASFTEDATKPILVVYPDVATKFVLRLIPAISTEHFDITKFGLERNNVREAKSKEGLALPTPYYSSSIMEDMLFLEHSSWLNSHLSKCPAMRDAISLAKVWLRQRSVDGYHNGINGFLMSMLIVHLSTSAGKFRISEHMSALQMFRITLDSIGTMDVLGRGIVMQKSEGKSGSPDVKQMKSIFEVVMVDPSGRLNLTYRLTKSVLAELKDDALRTLDAMKIPRDAGFDTVFMTRMGFAAKYDCHVRVEVPSGASASPLCLDQGSWRLYERKVETILCRALGERADLVRVLQRNLPAGWRPSEGLKGVEKVPLLVGIQFTTIDIAFRLADIGPGADDKEEARKFRAFWGEKSELRRFKDGKITETAVWECDPTQRHLIVEQIVHHVCRRHLAVQSSDITVIAGQLDFGITVRGKDQAAVMPKILEAFENLSRRLRTMEDLPLRILSVQPLSAEFRYAAVYYPQPHPLATEVTDSSPLTKAIAAGLDPLEVVIQLEGSGRWPDAPVAIQKTKLAFCLNIANRMQEMWGIYCIASEDAVDILMDGFAFRLSILYEKDRTFINREKLASALSSGGALPMKVGTAVSDAPASLKEDRLLRSMHASILHGLHGQYPAFSPTVRLAKRWVASHLFSGVIVEEAVELLVAYLFVNPAPFRRPSSRVTGLLRFLNLLERHDWLLAPLIVDINGNIASADEEVIMSQFSKLNRDSSNDCEGPSMYIATAYDLCSQTWTKDCPNSKGLKRLVAYAKSSSALLASKIMSQECNVKWQTLFRTPLACYDAVVRLQEQSLAHPSRLLFPADFDMPAVVTKKQSNDILAMISPTVMKAGALAARNYLLIGFDPVEYYVKDLRERLGESCLVFYDHLGSDVIGVMWTTSSGSKRSRDEKITEKIDVNAVVRHLSEAGAGLVASIHLSDKVRQSVSVNAQPALPVRSRRRKS</sequence>
<dbReference type="InterPro" id="IPR035369">
    <property type="entry name" value="Nrap_D4"/>
</dbReference>
<gene>
    <name evidence="12" type="ORF">R1flu_001734</name>
</gene>
<feature type="domain" description="Nrap protein" evidence="8">
    <location>
        <begin position="379"/>
        <end position="530"/>
    </location>
</feature>
<evidence type="ECO:0000256" key="4">
    <source>
        <dbReference type="ARBA" id="ARBA00023242"/>
    </source>
</evidence>
<dbReference type="InterPro" id="IPR035370">
    <property type="entry name" value="Nrap_D5"/>
</dbReference>